<organism evidence="2 3">
    <name type="scientific">Pleomassaria siparia CBS 279.74</name>
    <dbReference type="NCBI Taxonomy" id="1314801"/>
    <lineage>
        <taxon>Eukaryota</taxon>
        <taxon>Fungi</taxon>
        <taxon>Dikarya</taxon>
        <taxon>Ascomycota</taxon>
        <taxon>Pezizomycotina</taxon>
        <taxon>Dothideomycetes</taxon>
        <taxon>Pleosporomycetidae</taxon>
        <taxon>Pleosporales</taxon>
        <taxon>Pleomassariaceae</taxon>
        <taxon>Pleomassaria</taxon>
    </lineage>
</organism>
<keyword evidence="3" id="KW-1185">Reference proteome</keyword>
<proteinExistence type="predicted"/>
<feature type="compositionally biased region" description="Basic and acidic residues" evidence="1">
    <location>
        <begin position="38"/>
        <end position="48"/>
    </location>
</feature>
<name>A0A6G1JVH6_9PLEO</name>
<dbReference type="Proteomes" id="UP000799428">
    <property type="component" value="Unassembled WGS sequence"/>
</dbReference>
<protein>
    <submittedName>
        <fullName evidence="2">Uncharacterized protein</fullName>
    </submittedName>
</protein>
<evidence type="ECO:0000313" key="2">
    <source>
        <dbReference type="EMBL" id="KAF2704221.1"/>
    </source>
</evidence>
<dbReference type="AlphaFoldDB" id="A0A6G1JVH6"/>
<feature type="region of interest" description="Disordered" evidence="1">
    <location>
        <begin position="1"/>
        <end position="52"/>
    </location>
</feature>
<sequence length="258" mass="28477">MCFAARAPPSGESMKDSVISPTIAPNPYHQKTPSHLYRGRDSSQRDKSYPVSHSLHQPVVLHKYTLSDSRKANRQGTLLAETSIFELRQKGSTMTLHMYMYRVLIDCVTVVADRLRLAFVDGGAGTCHDNAMHTCVCTLSATSPTSTLPMPVGLYQNHRQPGHAPNRLCEAVRPTTSLLLHIFYLYCIGDRSRPHPGSASVPTFCFSTAVDTSCMSIFWSLRSSEPCTSRGLPTPSLSWQTRSHSLRAAASLVTFFSL</sequence>
<accession>A0A6G1JVH6</accession>
<dbReference type="EMBL" id="MU005783">
    <property type="protein sequence ID" value="KAF2704221.1"/>
    <property type="molecule type" value="Genomic_DNA"/>
</dbReference>
<evidence type="ECO:0000313" key="3">
    <source>
        <dbReference type="Proteomes" id="UP000799428"/>
    </source>
</evidence>
<gene>
    <name evidence="2" type="ORF">K504DRAFT_538212</name>
</gene>
<reference evidence="2" key="1">
    <citation type="journal article" date="2020" name="Stud. Mycol.">
        <title>101 Dothideomycetes genomes: a test case for predicting lifestyles and emergence of pathogens.</title>
        <authorList>
            <person name="Haridas S."/>
            <person name="Albert R."/>
            <person name="Binder M."/>
            <person name="Bloem J."/>
            <person name="Labutti K."/>
            <person name="Salamov A."/>
            <person name="Andreopoulos B."/>
            <person name="Baker S."/>
            <person name="Barry K."/>
            <person name="Bills G."/>
            <person name="Bluhm B."/>
            <person name="Cannon C."/>
            <person name="Castanera R."/>
            <person name="Culley D."/>
            <person name="Daum C."/>
            <person name="Ezra D."/>
            <person name="Gonzalez J."/>
            <person name="Henrissat B."/>
            <person name="Kuo A."/>
            <person name="Liang C."/>
            <person name="Lipzen A."/>
            <person name="Lutzoni F."/>
            <person name="Magnuson J."/>
            <person name="Mondo S."/>
            <person name="Nolan M."/>
            <person name="Ohm R."/>
            <person name="Pangilinan J."/>
            <person name="Park H.-J."/>
            <person name="Ramirez L."/>
            <person name="Alfaro M."/>
            <person name="Sun H."/>
            <person name="Tritt A."/>
            <person name="Yoshinaga Y."/>
            <person name="Zwiers L.-H."/>
            <person name="Turgeon B."/>
            <person name="Goodwin S."/>
            <person name="Spatafora J."/>
            <person name="Crous P."/>
            <person name="Grigoriev I."/>
        </authorList>
    </citation>
    <scope>NUCLEOTIDE SEQUENCE</scope>
    <source>
        <strain evidence="2">CBS 279.74</strain>
    </source>
</reference>
<evidence type="ECO:0000256" key="1">
    <source>
        <dbReference type="SAM" id="MobiDB-lite"/>
    </source>
</evidence>